<keyword evidence="1" id="KW-0472">Membrane</keyword>
<feature type="transmembrane region" description="Helical" evidence="1">
    <location>
        <begin position="171"/>
        <end position="192"/>
    </location>
</feature>
<protein>
    <submittedName>
        <fullName evidence="3">Uncharacterized protein</fullName>
    </submittedName>
</protein>
<dbReference type="KEGG" id="samy:DB32_005930"/>
<dbReference type="Proteomes" id="UP000034883">
    <property type="component" value="Chromosome"/>
</dbReference>
<feature type="transmembrane region" description="Helical" evidence="1">
    <location>
        <begin position="50"/>
        <end position="70"/>
    </location>
</feature>
<feature type="chain" id="PRO_5002511339" evidence="2">
    <location>
        <begin position="23"/>
        <end position="207"/>
    </location>
</feature>
<dbReference type="EMBL" id="CP011125">
    <property type="protein sequence ID" value="AKF08781.1"/>
    <property type="molecule type" value="Genomic_DNA"/>
</dbReference>
<dbReference type="InterPro" id="IPR054261">
    <property type="entry name" value="DUF6992"/>
</dbReference>
<dbReference type="STRING" id="927083.DB32_005930"/>
<name>A0A0F6W6J2_9BACT</name>
<dbReference type="AlphaFoldDB" id="A0A0F6W6J2"/>
<feature type="transmembrane region" description="Helical" evidence="1">
    <location>
        <begin position="132"/>
        <end position="159"/>
    </location>
</feature>
<dbReference type="RefSeq" id="WP_053235886.1">
    <property type="nucleotide sequence ID" value="NZ_CP011125.1"/>
</dbReference>
<keyword evidence="1" id="KW-1133">Transmembrane helix</keyword>
<keyword evidence="2" id="KW-0732">Signal</keyword>
<dbReference type="Pfam" id="PF22503">
    <property type="entry name" value="DUF6992"/>
    <property type="match status" value="1"/>
</dbReference>
<proteinExistence type="predicted"/>
<evidence type="ECO:0000256" key="1">
    <source>
        <dbReference type="SAM" id="Phobius"/>
    </source>
</evidence>
<sequence length="207" mass="21447">MTTHTLALAALLVVSVPGAASAQTLAREDLAVERLATLRLSHRGERIDEGLVLLTFGLASVVLGGVAAGVGHDDPWWLGAGLGTAGWGAVNAAFSLGMLDLGGGLARSIDDDRLLRGATREARTRALARDQYASATVLAVNAGLDVFYVATGVLLAVIANLLDTREPALEGYGVAMAAQGVGLLAFDLTVWIRSMERGDELLALEAD</sequence>
<keyword evidence="4" id="KW-1185">Reference proteome</keyword>
<organism evidence="3 4">
    <name type="scientific">Sandaracinus amylolyticus</name>
    <dbReference type="NCBI Taxonomy" id="927083"/>
    <lineage>
        <taxon>Bacteria</taxon>
        <taxon>Pseudomonadati</taxon>
        <taxon>Myxococcota</taxon>
        <taxon>Polyangia</taxon>
        <taxon>Polyangiales</taxon>
        <taxon>Sandaracinaceae</taxon>
        <taxon>Sandaracinus</taxon>
    </lineage>
</organism>
<reference evidence="3 4" key="1">
    <citation type="submission" date="2015-03" db="EMBL/GenBank/DDBJ databases">
        <title>Genome assembly of Sandaracinus amylolyticus DSM 53668.</title>
        <authorList>
            <person name="Sharma G."/>
            <person name="Subramanian S."/>
        </authorList>
    </citation>
    <scope>NUCLEOTIDE SEQUENCE [LARGE SCALE GENOMIC DNA]</scope>
    <source>
        <strain evidence="3 4">DSM 53668</strain>
    </source>
</reference>
<accession>A0A0F6W6J2</accession>
<evidence type="ECO:0000256" key="2">
    <source>
        <dbReference type="SAM" id="SignalP"/>
    </source>
</evidence>
<keyword evidence="1" id="KW-0812">Transmembrane</keyword>
<gene>
    <name evidence="3" type="ORF">DB32_005930</name>
</gene>
<evidence type="ECO:0000313" key="3">
    <source>
        <dbReference type="EMBL" id="AKF08781.1"/>
    </source>
</evidence>
<evidence type="ECO:0000313" key="4">
    <source>
        <dbReference type="Proteomes" id="UP000034883"/>
    </source>
</evidence>
<dbReference type="OrthoDB" id="158047at2"/>
<feature type="signal peptide" evidence="2">
    <location>
        <begin position="1"/>
        <end position="22"/>
    </location>
</feature>